<evidence type="ECO:0000313" key="6">
    <source>
        <dbReference type="EMBL" id="JAS32334.1"/>
    </source>
</evidence>
<dbReference type="GO" id="GO:0045666">
    <property type="term" value="P:positive regulation of neuron differentiation"/>
    <property type="evidence" value="ECO:0007669"/>
    <property type="project" value="TreeGrafter"/>
</dbReference>
<dbReference type="EMBL" id="GEDC01016906">
    <property type="protein sequence ID" value="JAS20392.1"/>
    <property type="molecule type" value="Transcribed_RNA"/>
</dbReference>
<evidence type="ECO:0000313" key="4">
    <source>
        <dbReference type="EMBL" id="JAS20392.1"/>
    </source>
</evidence>
<evidence type="ECO:0000259" key="3">
    <source>
        <dbReference type="PROSITE" id="PS51896"/>
    </source>
</evidence>
<dbReference type="GO" id="GO:0005634">
    <property type="term" value="C:nucleus"/>
    <property type="evidence" value="ECO:0007669"/>
    <property type="project" value="TreeGrafter"/>
</dbReference>
<gene>
    <name evidence="4" type="ORF">g.23534</name>
    <name evidence="5" type="ORF">g.23535</name>
    <name evidence="6" type="ORF">g.23536</name>
</gene>
<dbReference type="InterPro" id="IPR018482">
    <property type="entry name" value="Znf-C4H2"/>
</dbReference>
<dbReference type="EMBL" id="GEDC01004964">
    <property type="protein sequence ID" value="JAS32334.1"/>
    <property type="molecule type" value="Transcribed_RNA"/>
</dbReference>
<dbReference type="PANTHER" id="PTHR31058">
    <property type="entry name" value="ZINC FINGER C4H2 DOMAIN-CONTAINING PROTEIN"/>
    <property type="match status" value="1"/>
</dbReference>
<evidence type="ECO:0000256" key="2">
    <source>
        <dbReference type="SAM" id="MobiDB-lite"/>
    </source>
</evidence>
<proteinExistence type="predicted"/>
<sequence length="263" mass="30408">MNLNINDRNILTKLQAIKEIRNKTLQLQKLKSKIVQDVESSEQEGKCLSEYKQEMDLLMQEKMAHVEELRQIHADINAMENVIKKAEEARVRAMERAKRIHEEYRPLKMDIDRLRRDYLGLDRMPELHEEESDIIRADLFVTQPRTYFEKHFKHDWRQENATITSYAQAHHAVAAAAAASAFLTPVVPPLQLLPSTSKIDHGNIHRPITSHSLPGPAPTFRQQPPPMKSCLSCHQQIHRNAPICPLCKAKSRSRNPKKPKKKD</sequence>
<reference evidence="4" key="1">
    <citation type="submission" date="2015-12" db="EMBL/GenBank/DDBJ databases">
        <title>De novo transcriptome assembly of four potential Pierce s Disease insect vectors from Arizona vineyards.</title>
        <authorList>
            <person name="Tassone E.E."/>
        </authorList>
    </citation>
    <scope>NUCLEOTIDE SEQUENCE</scope>
</reference>
<evidence type="ECO:0000313" key="5">
    <source>
        <dbReference type="EMBL" id="JAS26127.1"/>
    </source>
</evidence>
<dbReference type="Pfam" id="PF10146">
    <property type="entry name" value="zf-C4H2"/>
    <property type="match status" value="1"/>
</dbReference>
<dbReference type="PROSITE" id="PS51896">
    <property type="entry name" value="ZF_C4H2"/>
    <property type="match status" value="1"/>
</dbReference>
<organism evidence="4">
    <name type="scientific">Clastoptera arizonana</name>
    <name type="common">Arizona spittle bug</name>
    <dbReference type="NCBI Taxonomy" id="38151"/>
    <lineage>
        <taxon>Eukaryota</taxon>
        <taxon>Metazoa</taxon>
        <taxon>Ecdysozoa</taxon>
        <taxon>Arthropoda</taxon>
        <taxon>Hexapoda</taxon>
        <taxon>Insecta</taxon>
        <taxon>Pterygota</taxon>
        <taxon>Neoptera</taxon>
        <taxon>Paraneoptera</taxon>
        <taxon>Hemiptera</taxon>
        <taxon>Auchenorrhyncha</taxon>
        <taxon>Cercopoidea</taxon>
        <taxon>Clastopteridae</taxon>
        <taxon>Clastoptera</taxon>
    </lineage>
</organism>
<dbReference type="AlphaFoldDB" id="A0A1B6D3X3"/>
<accession>A0A1B6D3X3</accession>
<dbReference type="PANTHER" id="PTHR31058:SF2">
    <property type="entry name" value="ZINC FINGER C4H2 DOMAIN-CONTAINING PROTEIN"/>
    <property type="match status" value="1"/>
</dbReference>
<dbReference type="InterPro" id="IPR044069">
    <property type="entry name" value="ZF_C4H2"/>
</dbReference>
<name>A0A1B6D3X3_9HEMI</name>
<dbReference type="EMBL" id="GEDC01011171">
    <property type="protein sequence ID" value="JAS26127.1"/>
    <property type="molecule type" value="Transcribed_RNA"/>
</dbReference>
<evidence type="ECO:0000256" key="1">
    <source>
        <dbReference type="SAM" id="Coils"/>
    </source>
</evidence>
<feature type="domain" description="C4H2-type" evidence="3">
    <location>
        <begin position="222"/>
        <end position="263"/>
    </location>
</feature>
<feature type="coiled-coil region" evidence="1">
    <location>
        <begin position="13"/>
        <end position="103"/>
    </location>
</feature>
<protein>
    <recommendedName>
        <fullName evidence="3">C4H2-type domain-containing protein</fullName>
    </recommendedName>
</protein>
<keyword evidence="1" id="KW-0175">Coiled coil</keyword>
<feature type="region of interest" description="Disordered" evidence="2">
    <location>
        <begin position="207"/>
        <end position="227"/>
    </location>
</feature>